<keyword evidence="15" id="KW-1185">Reference proteome</keyword>
<comment type="subcellular location">
    <subcellularLocation>
        <location evidence="1">Nucleus</location>
    </subcellularLocation>
</comment>
<keyword evidence="5 11" id="KW-0863">Zinc-finger</keyword>
<evidence type="ECO:0000256" key="6">
    <source>
        <dbReference type="ARBA" id="ARBA00022833"/>
    </source>
</evidence>
<evidence type="ECO:0000259" key="13">
    <source>
        <dbReference type="PROSITE" id="PS50157"/>
    </source>
</evidence>
<keyword evidence="7" id="KW-0805">Transcription regulation</keyword>
<dbReference type="Pfam" id="PF00096">
    <property type="entry name" value="zf-C2H2"/>
    <property type="match status" value="3"/>
</dbReference>
<dbReference type="InterPro" id="IPR036236">
    <property type="entry name" value="Znf_C2H2_sf"/>
</dbReference>
<dbReference type="EMBL" id="KN716819">
    <property type="protein sequence ID" value="KJH41462.1"/>
    <property type="molecule type" value="Genomic_DNA"/>
</dbReference>
<dbReference type="SMART" id="SM00355">
    <property type="entry name" value="ZnF_C2H2"/>
    <property type="match status" value="3"/>
</dbReference>
<reference evidence="15" key="2">
    <citation type="journal article" date="2016" name="Sci. Rep.">
        <title>Dictyocaulus viviparus genome, variome and transcriptome elucidate lungworm biology and support future intervention.</title>
        <authorList>
            <person name="McNulty S.N."/>
            <person name="Strube C."/>
            <person name="Rosa B.A."/>
            <person name="Martin J.C."/>
            <person name="Tyagi R."/>
            <person name="Choi Y.J."/>
            <person name="Wang Q."/>
            <person name="Hallsworth Pepin K."/>
            <person name="Zhang X."/>
            <person name="Ozersky P."/>
            <person name="Wilson R.K."/>
            <person name="Sternberg P.W."/>
            <person name="Gasser R.B."/>
            <person name="Mitreva M."/>
        </authorList>
    </citation>
    <scope>NUCLEOTIDE SEQUENCE [LARGE SCALE GENOMIC DNA]</scope>
    <source>
        <strain evidence="15">HannoverDv2000</strain>
    </source>
</reference>
<dbReference type="GO" id="GO:0000981">
    <property type="term" value="F:DNA-binding transcription factor activity, RNA polymerase II-specific"/>
    <property type="evidence" value="ECO:0007669"/>
    <property type="project" value="TreeGrafter"/>
</dbReference>
<dbReference type="STRING" id="29172.A0A0D8XCG7"/>
<dbReference type="PROSITE" id="PS00028">
    <property type="entry name" value="ZINC_FINGER_C2H2_1"/>
    <property type="match status" value="3"/>
</dbReference>
<keyword evidence="9" id="KW-0804">Transcription</keyword>
<keyword evidence="6" id="KW-0862">Zinc</keyword>
<dbReference type="SUPFAM" id="SSF57667">
    <property type="entry name" value="beta-beta-alpha zinc fingers"/>
    <property type="match status" value="2"/>
</dbReference>
<dbReference type="PANTHER" id="PTHR23235:SF156">
    <property type="entry name" value="KRUPPEL-LIKE FACTOR 18"/>
    <property type="match status" value="1"/>
</dbReference>
<dbReference type="GO" id="GO:0008270">
    <property type="term" value="F:zinc ion binding"/>
    <property type="evidence" value="ECO:0007669"/>
    <property type="project" value="UniProtKB-KW"/>
</dbReference>
<name>A0A0D8XCG7_DICVI</name>
<evidence type="ECO:0000256" key="7">
    <source>
        <dbReference type="ARBA" id="ARBA00023015"/>
    </source>
</evidence>
<dbReference type="FunFam" id="3.30.160.60:FF:000624">
    <property type="entry name" value="zinc finger protein 697"/>
    <property type="match status" value="1"/>
</dbReference>
<organism evidence="14 15">
    <name type="scientific">Dictyocaulus viviparus</name>
    <name type="common">Bovine lungworm</name>
    <dbReference type="NCBI Taxonomy" id="29172"/>
    <lineage>
        <taxon>Eukaryota</taxon>
        <taxon>Metazoa</taxon>
        <taxon>Ecdysozoa</taxon>
        <taxon>Nematoda</taxon>
        <taxon>Chromadorea</taxon>
        <taxon>Rhabditida</taxon>
        <taxon>Rhabditina</taxon>
        <taxon>Rhabditomorpha</taxon>
        <taxon>Strongyloidea</taxon>
        <taxon>Metastrongylidae</taxon>
        <taxon>Dictyocaulus</taxon>
    </lineage>
</organism>
<dbReference type="FunFam" id="3.30.160.60:FF:002639">
    <property type="entry name" value="Kruppel-Like Factor (Zinc finger protein)"/>
    <property type="match status" value="1"/>
</dbReference>
<feature type="region of interest" description="Disordered" evidence="12">
    <location>
        <begin position="221"/>
        <end position="257"/>
    </location>
</feature>
<evidence type="ECO:0000256" key="11">
    <source>
        <dbReference type="PROSITE-ProRule" id="PRU00042"/>
    </source>
</evidence>
<dbReference type="PANTHER" id="PTHR23235">
    <property type="entry name" value="KRUEPPEL-LIKE TRANSCRIPTION FACTOR"/>
    <property type="match status" value="1"/>
</dbReference>
<dbReference type="OrthoDB" id="4748970at2759"/>
<comment type="similarity">
    <text evidence="2">Belongs to the krueppel C2H2-type zinc-finger protein family.</text>
</comment>
<dbReference type="AlphaFoldDB" id="A0A0D8XCG7"/>
<keyword evidence="10" id="KW-0539">Nucleus</keyword>
<dbReference type="Gene3D" id="3.30.160.60">
    <property type="entry name" value="Classic Zinc Finger"/>
    <property type="match status" value="3"/>
</dbReference>
<feature type="compositionally biased region" description="Low complexity" evidence="12">
    <location>
        <begin position="240"/>
        <end position="249"/>
    </location>
</feature>
<dbReference type="InterPro" id="IPR013087">
    <property type="entry name" value="Znf_C2H2_type"/>
</dbReference>
<reference evidence="14 15" key="1">
    <citation type="submission" date="2013-11" db="EMBL/GenBank/DDBJ databases">
        <title>Draft genome of the bovine lungworm Dictyocaulus viviparus.</title>
        <authorList>
            <person name="Mitreva M."/>
        </authorList>
    </citation>
    <scope>NUCLEOTIDE SEQUENCE [LARGE SCALE GENOMIC DNA]</scope>
    <source>
        <strain evidence="14 15">HannoverDv2000</strain>
    </source>
</reference>
<sequence length="341" mass="38837">MSIFQTPTFAKGVAVEDHNMKSAFAPVSPKKPSNHQYGMSASNKCGYRISDLLHDDPGFCKSSRDFMSRSKVHQVPIKLVQANANQDLTTCQSRNDFVMLSEQEENHEIEDHFMDSMTRSIAKPVETISFPLTINVNTKTTTPDIPTSASSSVNSYVYQCFNPETLQQQLEELTAASCRAVQPDEKGMMNSEKIRDQIAVVKRQLDIFQQLMADAKGELEMARMEEESQDSAAIDDICEPSPSSSNADSESPRDRRLHHCSHPHCGKVYTKSSHLKAHYRTHTGEKPYSCPWLNCEWRFARSDELTRHYRKHTGDRPFKCVQCSRAFSRSDHLSLHMKRHF</sequence>
<feature type="domain" description="C2H2-type" evidence="13">
    <location>
        <begin position="318"/>
        <end position="341"/>
    </location>
</feature>
<dbReference type="GO" id="GO:0000978">
    <property type="term" value="F:RNA polymerase II cis-regulatory region sequence-specific DNA binding"/>
    <property type="evidence" value="ECO:0007669"/>
    <property type="project" value="TreeGrafter"/>
</dbReference>
<dbReference type="GO" id="GO:0005634">
    <property type="term" value="C:nucleus"/>
    <property type="evidence" value="ECO:0007669"/>
    <property type="project" value="UniProtKB-SubCell"/>
</dbReference>
<evidence type="ECO:0000256" key="3">
    <source>
        <dbReference type="ARBA" id="ARBA00022723"/>
    </source>
</evidence>
<evidence type="ECO:0000256" key="10">
    <source>
        <dbReference type="ARBA" id="ARBA00023242"/>
    </source>
</evidence>
<evidence type="ECO:0000256" key="2">
    <source>
        <dbReference type="ARBA" id="ARBA00006991"/>
    </source>
</evidence>
<evidence type="ECO:0000256" key="5">
    <source>
        <dbReference type="ARBA" id="ARBA00022771"/>
    </source>
</evidence>
<keyword evidence="4" id="KW-0677">Repeat</keyword>
<proteinExistence type="inferred from homology"/>
<protein>
    <submittedName>
        <fullName evidence="14">Zinc finger, C2H2 type</fullName>
    </submittedName>
</protein>
<feature type="domain" description="C2H2-type" evidence="13">
    <location>
        <begin position="288"/>
        <end position="317"/>
    </location>
</feature>
<evidence type="ECO:0000256" key="4">
    <source>
        <dbReference type="ARBA" id="ARBA00022737"/>
    </source>
</evidence>
<evidence type="ECO:0000256" key="8">
    <source>
        <dbReference type="ARBA" id="ARBA00023125"/>
    </source>
</evidence>
<gene>
    <name evidence="14" type="ORF">DICVIV_12562</name>
</gene>
<evidence type="ECO:0000256" key="9">
    <source>
        <dbReference type="ARBA" id="ARBA00023163"/>
    </source>
</evidence>
<keyword evidence="3" id="KW-0479">Metal-binding</keyword>
<keyword evidence="8" id="KW-0238">DNA-binding</keyword>
<dbReference type="PROSITE" id="PS50157">
    <property type="entry name" value="ZINC_FINGER_C2H2_2"/>
    <property type="match status" value="3"/>
</dbReference>
<evidence type="ECO:0000313" key="15">
    <source>
        <dbReference type="Proteomes" id="UP000053766"/>
    </source>
</evidence>
<evidence type="ECO:0000256" key="12">
    <source>
        <dbReference type="SAM" id="MobiDB-lite"/>
    </source>
</evidence>
<dbReference type="FunFam" id="3.30.160.60:FF:000018">
    <property type="entry name" value="Krueppel-like factor 15"/>
    <property type="match status" value="1"/>
</dbReference>
<evidence type="ECO:0000256" key="1">
    <source>
        <dbReference type="ARBA" id="ARBA00004123"/>
    </source>
</evidence>
<accession>A0A0D8XCG7</accession>
<feature type="domain" description="C2H2-type" evidence="13">
    <location>
        <begin position="258"/>
        <end position="287"/>
    </location>
</feature>
<evidence type="ECO:0000313" key="14">
    <source>
        <dbReference type="EMBL" id="KJH41462.1"/>
    </source>
</evidence>
<dbReference type="Proteomes" id="UP000053766">
    <property type="component" value="Unassembled WGS sequence"/>
</dbReference>